<dbReference type="Gene3D" id="3.90.70.10">
    <property type="entry name" value="Cysteine proteinases"/>
    <property type="match status" value="3"/>
</dbReference>
<organism evidence="4 5">
    <name type="scientific">Trichuris muris</name>
    <name type="common">Mouse whipworm</name>
    <dbReference type="NCBI Taxonomy" id="70415"/>
    <lineage>
        <taxon>Eukaryota</taxon>
        <taxon>Metazoa</taxon>
        <taxon>Ecdysozoa</taxon>
        <taxon>Nematoda</taxon>
        <taxon>Enoplea</taxon>
        <taxon>Dorylaimia</taxon>
        <taxon>Trichinellida</taxon>
        <taxon>Trichuridae</taxon>
        <taxon>Trichuris</taxon>
    </lineage>
</organism>
<dbReference type="GO" id="GO:0016579">
    <property type="term" value="P:protein deubiquitination"/>
    <property type="evidence" value="ECO:0007669"/>
    <property type="project" value="InterPro"/>
</dbReference>
<proteinExistence type="predicted"/>
<evidence type="ECO:0000313" key="4">
    <source>
        <dbReference type="Proteomes" id="UP000046395"/>
    </source>
</evidence>
<keyword evidence="4" id="KW-1185">Reference proteome</keyword>
<evidence type="ECO:0000259" key="3">
    <source>
        <dbReference type="Pfam" id="PF00443"/>
    </source>
</evidence>
<dbReference type="AlphaFoldDB" id="A0A5S6R0W7"/>
<dbReference type="Pfam" id="PF00443">
    <property type="entry name" value="UCH"/>
    <property type="match status" value="3"/>
</dbReference>
<dbReference type="InterPro" id="IPR038765">
    <property type="entry name" value="Papain-like_cys_pep_sf"/>
</dbReference>
<feature type="domain" description="Peptidase C19 ubiquitin carboxyl-terminal hydrolase" evidence="3">
    <location>
        <begin position="45"/>
        <end position="102"/>
    </location>
</feature>
<name>A0A5S6R0W7_TRIMR</name>
<sequence length="346" mass="38951">MELLHANANQACLPEDIGCRCDGCKAERIGHRKGPKIFLVQWKVRAPKIFLLHLKRFTYSGGVARKVRTVVKFSINKPLDLSTYTDCGSTASTQRYFLNAVMELLYANANQACLPEDIGCRCDGCKAEWIGLRKGPKIFLVQWKVRAPKIFLVHLKRFTYSGGVARKIRTVVKFSVNKPLDLSTYTDCGSTASTQRYFLNAVMELLYANANQACLPEDIGCRCDGCKAEWIGLRKGPKIFLVQWKVRAPKIFLVHLKRFTYSGGVARKIRTVVKFSVNKPLDLSTYTDCGSIASTHRYFLNAVMELLYANANQACLPKDIGCRCDGCKAERIGLRQNRLVRASKIF</sequence>
<dbReference type="PANTHER" id="PTHR21646">
    <property type="entry name" value="UBIQUITIN CARBOXYL-TERMINAL HYDROLASE"/>
    <property type="match status" value="1"/>
</dbReference>
<dbReference type="InterPro" id="IPR050185">
    <property type="entry name" value="Ub_carboxyl-term_hydrolase"/>
</dbReference>
<dbReference type="WBParaSite" id="TMUE_3000012812.1">
    <property type="protein sequence ID" value="TMUE_3000012812.1"/>
    <property type="gene ID" value="WBGene00301720"/>
</dbReference>
<protein>
    <recommendedName>
        <fullName evidence="2">ubiquitinyl hydrolase 1</fullName>
        <ecNumber evidence="2">3.4.19.12</ecNumber>
    </recommendedName>
</protein>
<feature type="domain" description="Peptidase C19 ubiquitin carboxyl-terminal hydrolase" evidence="3">
    <location>
        <begin position="146"/>
        <end position="203"/>
    </location>
</feature>
<accession>A0A5S6R0W7</accession>
<evidence type="ECO:0000313" key="5">
    <source>
        <dbReference type="WBParaSite" id="TMUE_3000012812.1"/>
    </source>
</evidence>
<dbReference type="SUPFAM" id="SSF54001">
    <property type="entry name" value="Cysteine proteinases"/>
    <property type="match status" value="3"/>
</dbReference>
<dbReference type="Proteomes" id="UP000046395">
    <property type="component" value="Unassembled WGS sequence"/>
</dbReference>
<dbReference type="InterPro" id="IPR001394">
    <property type="entry name" value="Peptidase_C19_UCH"/>
</dbReference>
<evidence type="ECO:0000256" key="2">
    <source>
        <dbReference type="ARBA" id="ARBA00012759"/>
    </source>
</evidence>
<dbReference type="GO" id="GO:0004843">
    <property type="term" value="F:cysteine-type deubiquitinase activity"/>
    <property type="evidence" value="ECO:0007669"/>
    <property type="project" value="UniProtKB-EC"/>
</dbReference>
<dbReference type="EC" id="3.4.19.12" evidence="2"/>
<evidence type="ECO:0000256" key="1">
    <source>
        <dbReference type="ARBA" id="ARBA00000707"/>
    </source>
</evidence>
<feature type="domain" description="Peptidase C19 ubiquitin carboxyl-terminal hydrolase" evidence="3">
    <location>
        <begin position="247"/>
        <end position="304"/>
    </location>
</feature>
<comment type="catalytic activity">
    <reaction evidence="1">
        <text>Thiol-dependent hydrolysis of ester, thioester, amide, peptide and isopeptide bonds formed by the C-terminal Gly of ubiquitin (a 76-residue protein attached to proteins as an intracellular targeting signal).</text>
        <dbReference type="EC" id="3.4.19.12"/>
    </reaction>
</comment>
<reference evidence="5" key="1">
    <citation type="submission" date="2019-12" db="UniProtKB">
        <authorList>
            <consortium name="WormBaseParasite"/>
        </authorList>
    </citation>
    <scope>IDENTIFICATION</scope>
</reference>